<feature type="transmembrane region" description="Helical" evidence="1">
    <location>
        <begin position="59"/>
        <end position="79"/>
    </location>
</feature>
<dbReference type="KEGG" id="ebm:SG0102_13850"/>
<keyword evidence="1" id="KW-1133">Transmembrane helix</keyword>
<sequence>MVTKKRYYDPKRTKEIQEAGQSMGVAMTYLGLIVVGMLVIIDAYYYITNHQSASYSPAFMAGIGLITLLVLMAVVIDLARRFKKKTK</sequence>
<keyword evidence="1" id="KW-0812">Transmembrane</keyword>
<reference evidence="2 3" key="1">
    <citation type="submission" date="2018-11" db="EMBL/GenBank/DDBJ databases">
        <title>Novel Erysipelotrichaceae bacterium isolated from small intestine of a swine.</title>
        <authorList>
            <person name="Kim J.S."/>
            <person name="Choe H."/>
            <person name="Lee Y.R."/>
            <person name="Kim K.M."/>
            <person name="Park D.S."/>
        </authorList>
    </citation>
    <scope>NUCLEOTIDE SEQUENCE [LARGE SCALE GENOMIC DNA]</scope>
    <source>
        <strain evidence="2 3">SG0102</strain>
    </source>
</reference>
<name>A0A3G9JKD8_9FIRM</name>
<dbReference type="AlphaFoldDB" id="A0A3G9JKD8"/>
<dbReference type="Proteomes" id="UP000268059">
    <property type="component" value="Chromosome"/>
</dbReference>
<protein>
    <submittedName>
        <fullName evidence="2">Uncharacterized protein</fullName>
    </submittedName>
</protein>
<evidence type="ECO:0000313" key="3">
    <source>
        <dbReference type="Proteomes" id="UP000268059"/>
    </source>
</evidence>
<keyword evidence="3" id="KW-1185">Reference proteome</keyword>
<dbReference type="EMBL" id="AP019309">
    <property type="protein sequence ID" value="BBH26451.1"/>
    <property type="molecule type" value="Genomic_DNA"/>
</dbReference>
<evidence type="ECO:0000256" key="1">
    <source>
        <dbReference type="SAM" id="Phobius"/>
    </source>
</evidence>
<organism evidence="2 3">
    <name type="scientific">Intestinibaculum porci</name>
    <dbReference type="NCBI Taxonomy" id="2487118"/>
    <lineage>
        <taxon>Bacteria</taxon>
        <taxon>Bacillati</taxon>
        <taxon>Bacillota</taxon>
        <taxon>Erysipelotrichia</taxon>
        <taxon>Erysipelotrichales</taxon>
        <taxon>Erysipelotrichaceae</taxon>
        <taxon>Intestinibaculum</taxon>
    </lineage>
</organism>
<evidence type="ECO:0000313" key="2">
    <source>
        <dbReference type="EMBL" id="BBH26451.1"/>
    </source>
</evidence>
<feature type="transmembrane region" description="Helical" evidence="1">
    <location>
        <begin position="21"/>
        <end position="47"/>
    </location>
</feature>
<keyword evidence="1" id="KW-0472">Membrane</keyword>
<gene>
    <name evidence="2" type="ORF">SG0102_13850</name>
</gene>
<proteinExistence type="predicted"/>
<dbReference type="RefSeq" id="WP_125119317.1">
    <property type="nucleotide sequence ID" value="NZ_AP019309.1"/>
</dbReference>
<accession>A0A3G9JKD8</accession>
<dbReference type="InParanoid" id="A0A3G9JKD8"/>